<evidence type="ECO:0000313" key="1">
    <source>
        <dbReference type="EMBL" id="KAK2141752.1"/>
    </source>
</evidence>
<proteinExistence type="predicted"/>
<sequence>MYKCMRAGTPLWSRRLIHVGKEKYPRAVCLKRQEQIIVGIFTDVVIYSQDGIQVGTLDKKLSPYGICVDLEDNILVADDMQPKIMLFNRSGTFIRELVSIDGKPGSITLPKRKALPWL</sequence>
<name>A0AAD9IWA2_9ANNE</name>
<keyword evidence="2" id="KW-1185">Reference proteome</keyword>
<dbReference type="InterPro" id="IPR011042">
    <property type="entry name" value="6-blade_b-propeller_TolB-like"/>
</dbReference>
<gene>
    <name evidence="1" type="ORF">LSH36_1048g00005</name>
</gene>
<dbReference type="Gene3D" id="2.120.10.30">
    <property type="entry name" value="TolB, C-terminal domain"/>
    <property type="match status" value="1"/>
</dbReference>
<organism evidence="1 2">
    <name type="scientific">Paralvinella palmiformis</name>
    <dbReference type="NCBI Taxonomy" id="53620"/>
    <lineage>
        <taxon>Eukaryota</taxon>
        <taxon>Metazoa</taxon>
        <taxon>Spiralia</taxon>
        <taxon>Lophotrochozoa</taxon>
        <taxon>Annelida</taxon>
        <taxon>Polychaeta</taxon>
        <taxon>Sedentaria</taxon>
        <taxon>Canalipalpata</taxon>
        <taxon>Terebellida</taxon>
        <taxon>Terebelliformia</taxon>
        <taxon>Alvinellidae</taxon>
        <taxon>Paralvinella</taxon>
    </lineage>
</organism>
<evidence type="ECO:0000313" key="2">
    <source>
        <dbReference type="Proteomes" id="UP001208570"/>
    </source>
</evidence>
<dbReference type="Proteomes" id="UP001208570">
    <property type="component" value="Unassembled WGS sequence"/>
</dbReference>
<accession>A0AAD9IWA2</accession>
<dbReference type="SUPFAM" id="SSF63829">
    <property type="entry name" value="Calcium-dependent phosphotriesterase"/>
    <property type="match status" value="1"/>
</dbReference>
<dbReference type="EMBL" id="JAODUP010001048">
    <property type="protein sequence ID" value="KAK2141752.1"/>
    <property type="molecule type" value="Genomic_DNA"/>
</dbReference>
<reference evidence="1" key="1">
    <citation type="journal article" date="2023" name="Mol. Biol. Evol.">
        <title>Third-Generation Sequencing Reveals the Adaptive Role of the Epigenome in Three Deep-Sea Polychaetes.</title>
        <authorList>
            <person name="Perez M."/>
            <person name="Aroh O."/>
            <person name="Sun Y."/>
            <person name="Lan Y."/>
            <person name="Juniper S.K."/>
            <person name="Young C.R."/>
            <person name="Angers B."/>
            <person name="Qian P.Y."/>
        </authorList>
    </citation>
    <scope>NUCLEOTIDE SEQUENCE</scope>
    <source>
        <strain evidence="1">P08H-3</strain>
    </source>
</reference>
<comment type="caution">
    <text evidence="1">The sequence shown here is derived from an EMBL/GenBank/DDBJ whole genome shotgun (WGS) entry which is preliminary data.</text>
</comment>
<dbReference type="AlphaFoldDB" id="A0AAD9IWA2"/>
<protein>
    <submittedName>
        <fullName evidence="1">Uncharacterized protein</fullName>
    </submittedName>
</protein>